<dbReference type="Proteomes" id="UP000278085">
    <property type="component" value="Unassembled WGS sequence"/>
</dbReference>
<keyword evidence="2" id="KW-1185">Reference proteome</keyword>
<organism evidence="1 2">
    <name type="scientific">Massilia atriviolacea</name>
    <dbReference type="NCBI Taxonomy" id="2495579"/>
    <lineage>
        <taxon>Bacteria</taxon>
        <taxon>Pseudomonadati</taxon>
        <taxon>Pseudomonadota</taxon>
        <taxon>Betaproteobacteria</taxon>
        <taxon>Burkholderiales</taxon>
        <taxon>Oxalobacteraceae</taxon>
        <taxon>Telluria group</taxon>
        <taxon>Massilia</taxon>
    </lineage>
</organism>
<dbReference type="RefSeq" id="WP_126073559.1">
    <property type="nucleotide sequence ID" value="NZ_CP051166.1"/>
</dbReference>
<dbReference type="OrthoDB" id="8778004at2"/>
<comment type="caution">
    <text evidence="1">The sequence shown here is derived from an EMBL/GenBank/DDBJ whole genome shotgun (WGS) entry which is preliminary data.</text>
</comment>
<proteinExistence type="predicted"/>
<gene>
    <name evidence="1" type="ORF">EJB06_08325</name>
</gene>
<evidence type="ECO:0000313" key="2">
    <source>
        <dbReference type="Proteomes" id="UP000278085"/>
    </source>
</evidence>
<protein>
    <submittedName>
        <fullName evidence="1">Uncharacterized protein</fullName>
    </submittedName>
</protein>
<reference evidence="1 2" key="1">
    <citation type="submission" date="2018-12" db="EMBL/GenBank/DDBJ databases">
        <authorList>
            <person name="Yang E."/>
        </authorList>
    </citation>
    <scope>NUCLEOTIDE SEQUENCE [LARGE SCALE GENOMIC DNA]</scope>
    <source>
        <strain evidence="1 2">SOD</strain>
    </source>
</reference>
<sequence>MNNTTAKPLQKKKPFESPAQQFAGTWRVDRHDFREFNAPQENVAARFEREAGILPVGQTVRIERTGSAALPGSIDPVSMKLVGPVGETLAMTILQPFEARLCDGFWSFVCEGPRKDYRDELIITEAEKWRRHVAERTAVWPDIHPISYTLADMGKTYVLTAWVARNGELVFPVLVDGPAKDGSGSGFMAVYLKRIAN</sequence>
<accession>A0A430HNR4</accession>
<dbReference type="AlphaFoldDB" id="A0A430HNR4"/>
<evidence type="ECO:0000313" key="1">
    <source>
        <dbReference type="EMBL" id="RSZ59187.1"/>
    </source>
</evidence>
<name>A0A430HNR4_9BURK</name>
<dbReference type="EMBL" id="RXLQ01000004">
    <property type="protein sequence ID" value="RSZ59187.1"/>
    <property type="molecule type" value="Genomic_DNA"/>
</dbReference>